<accession>A0A7U2NEF2</accession>
<proteinExistence type="predicted"/>
<dbReference type="Gene3D" id="3.40.630.30">
    <property type="match status" value="1"/>
</dbReference>
<dbReference type="Proteomes" id="UP000596329">
    <property type="component" value="Chromosome"/>
</dbReference>
<dbReference type="AlphaFoldDB" id="A0A7U2NEF2"/>
<evidence type="ECO:0000313" key="2">
    <source>
        <dbReference type="Proteomes" id="UP000596329"/>
    </source>
</evidence>
<sequence length="134" mass="15636">MGFGFRLLEDKDYETLCIWWKWWRFQAPPKDYLPEDGCGGIMITKDGIDICAGFLFLNNSKICWLEYIISNPEYRENDRKEALGFLINNLCYIAKNRGYKAVFTSLKNENLIKSYEEEGFSKGTSNTTEMTLLL</sequence>
<name>A0A7U2NEF2_FLAPS</name>
<dbReference type="EMBL" id="CP059075">
    <property type="protein sequence ID" value="QRE03519.1"/>
    <property type="molecule type" value="Genomic_DNA"/>
</dbReference>
<reference evidence="1 2" key="1">
    <citation type="submission" date="2020-07" db="EMBL/GenBank/DDBJ databases">
        <title>Genomic characterization of Flavobacterium psychrophilum strains.</title>
        <authorList>
            <person name="Castillo D."/>
            <person name="Jorgensen J."/>
            <person name="Middelboe M."/>
        </authorList>
    </citation>
    <scope>NUCLEOTIDE SEQUENCE [LARGE SCALE GENOMIC DNA]</scope>
    <source>
        <strain evidence="1 2">FPS-R7</strain>
    </source>
</reference>
<dbReference type="InterPro" id="IPR016181">
    <property type="entry name" value="Acyl_CoA_acyltransferase"/>
</dbReference>
<gene>
    <name evidence="1" type="ORF">H0H26_11605</name>
</gene>
<organism evidence="1 2">
    <name type="scientific">Flavobacterium psychrophilum</name>
    <dbReference type="NCBI Taxonomy" id="96345"/>
    <lineage>
        <taxon>Bacteria</taxon>
        <taxon>Pseudomonadati</taxon>
        <taxon>Bacteroidota</taxon>
        <taxon>Flavobacteriia</taxon>
        <taxon>Flavobacteriales</taxon>
        <taxon>Flavobacteriaceae</taxon>
        <taxon>Flavobacterium</taxon>
    </lineage>
</organism>
<evidence type="ECO:0008006" key="3">
    <source>
        <dbReference type="Google" id="ProtNLM"/>
    </source>
</evidence>
<dbReference type="RefSeq" id="WP_203095820.1">
    <property type="nucleotide sequence ID" value="NZ_CP059075.1"/>
</dbReference>
<protein>
    <recommendedName>
        <fullName evidence="3">N-acetyltransferase domain-containing protein</fullName>
    </recommendedName>
</protein>
<dbReference type="SUPFAM" id="SSF55729">
    <property type="entry name" value="Acyl-CoA N-acyltransferases (Nat)"/>
    <property type="match status" value="1"/>
</dbReference>
<evidence type="ECO:0000313" key="1">
    <source>
        <dbReference type="EMBL" id="QRE03519.1"/>
    </source>
</evidence>